<dbReference type="InterPro" id="IPR015422">
    <property type="entry name" value="PyrdxlP-dep_Trfase_small"/>
</dbReference>
<dbReference type="Pfam" id="PF00155">
    <property type="entry name" value="Aminotran_1_2"/>
    <property type="match status" value="1"/>
</dbReference>
<dbReference type="GO" id="GO:0030170">
    <property type="term" value="F:pyridoxal phosphate binding"/>
    <property type="evidence" value="ECO:0007669"/>
    <property type="project" value="InterPro"/>
</dbReference>
<feature type="domain" description="Aminotransferase class I/classII large" evidence="1">
    <location>
        <begin position="48"/>
        <end position="360"/>
    </location>
</feature>
<sequence length="435" mass="48339">MAGSAHHSEPSAVRYFSQFEKEGYYKKDAVYLNAGAPGTELLRMLPPIIEAATTHLMQNELEGDAQLFQYGVENGNWQFRSFLATFLSEEYGDDTVCSEQIFLTGGASSGLWLVLSALFSPGSVVFVEDPSYFCALKIFSDHQMTVVPVKTDDGGIIIEDLKEKFAQHFSDTPEACSPPLRALLYMIPTYQNPTGSVLSDERCSKLITLVRKYGITVLCDDVYNLLHYDDSLVAPKRLFAFDNQSDSNYIGNVISNGSFSKFLGPGLRIGWIEAPKWIVDKLENFGVLGSGGGINTYTAGLITSLLALGKLKSHLEKLKTVFKMEATAQLLRDELPPGCTLKSPSKGGYFLWVELPEHINGSHLLPFAKKEYQVSFMPGHRASPTGSFTNYIRLCISFYPLDVLLSAVRRLCVAISEFESKSKENPLFWQEYVDV</sequence>
<gene>
    <name evidence="2" type="ORF">JTE90_007893</name>
</gene>
<name>A0AAV6VJC2_9ARAC</name>
<dbReference type="Gene3D" id="3.40.640.10">
    <property type="entry name" value="Type I PLP-dependent aspartate aminotransferase-like (Major domain)"/>
    <property type="match status" value="1"/>
</dbReference>
<dbReference type="GO" id="GO:0047536">
    <property type="term" value="F:2-aminoadipate transaminase activity"/>
    <property type="evidence" value="ECO:0007669"/>
    <property type="project" value="TreeGrafter"/>
</dbReference>
<reference evidence="2 3" key="1">
    <citation type="journal article" date="2022" name="Nat. Ecol. Evol.">
        <title>A masculinizing supergene underlies an exaggerated male reproductive morph in a spider.</title>
        <authorList>
            <person name="Hendrickx F."/>
            <person name="De Corte Z."/>
            <person name="Sonet G."/>
            <person name="Van Belleghem S.M."/>
            <person name="Kostlbacher S."/>
            <person name="Vangestel C."/>
        </authorList>
    </citation>
    <scope>NUCLEOTIDE SEQUENCE [LARGE SCALE GENOMIC DNA]</scope>
    <source>
        <strain evidence="2">W744_W776</strain>
    </source>
</reference>
<comment type="caution">
    <text evidence="2">The sequence shown here is derived from an EMBL/GenBank/DDBJ whole genome shotgun (WGS) entry which is preliminary data.</text>
</comment>
<proteinExistence type="predicted"/>
<dbReference type="Proteomes" id="UP000827092">
    <property type="component" value="Unassembled WGS sequence"/>
</dbReference>
<evidence type="ECO:0000313" key="2">
    <source>
        <dbReference type="EMBL" id="KAG8196163.1"/>
    </source>
</evidence>
<evidence type="ECO:0000313" key="3">
    <source>
        <dbReference type="Proteomes" id="UP000827092"/>
    </source>
</evidence>
<dbReference type="PANTHER" id="PTHR42858:SF1">
    <property type="entry name" value="LD15494P"/>
    <property type="match status" value="1"/>
</dbReference>
<dbReference type="CDD" id="cd00609">
    <property type="entry name" value="AAT_like"/>
    <property type="match status" value="1"/>
</dbReference>
<evidence type="ECO:0000259" key="1">
    <source>
        <dbReference type="Pfam" id="PF00155"/>
    </source>
</evidence>
<organism evidence="2 3">
    <name type="scientific">Oedothorax gibbosus</name>
    <dbReference type="NCBI Taxonomy" id="931172"/>
    <lineage>
        <taxon>Eukaryota</taxon>
        <taxon>Metazoa</taxon>
        <taxon>Ecdysozoa</taxon>
        <taxon>Arthropoda</taxon>
        <taxon>Chelicerata</taxon>
        <taxon>Arachnida</taxon>
        <taxon>Araneae</taxon>
        <taxon>Araneomorphae</taxon>
        <taxon>Entelegynae</taxon>
        <taxon>Araneoidea</taxon>
        <taxon>Linyphiidae</taxon>
        <taxon>Erigoninae</taxon>
        <taxon>Oedothorax</taxon>
    </lineage>
</organism>
<dbReference type="PANTHER" id="PTHR42858">
    <property type="entry name" value="AMINOTRANSFERASE"/>
    <property type="match status" value="1"/>
</dbReference>
<dbReference type="Gene3D" id="3.90.1150.10">
    <property type="entry name" value="Aspartate Aminotransferase, domain 1"/>
    <property type="match status" value="1"/>
</dbReference>
<dbReference type="AlphaFoldDB" id="A0AAV6VJC2"/>
<dbReference type="InterPro" id="IPR015421">
    <property type="entry name" value="PyrdxlP-dep_Trfase_major"/>
</dbReference>
<protein>
    <recommendedName>
        <fullName evidence="1">Aminotransferase class I/classII large domain-containing protein</fullName>
    </recommendedName>
</protein>
<keyword evidence="3" id="KW-1185">Reference proteome</keyword>
<dbReference type="EMBL" id="JAFNEN010000074">
    <property type="protein sequence ID" value="KAG8196163.1"/>
    <property type="molecule type" value="Genomic_DNA"/>
</dbReference>
<dbReference type="InterPro" id="IPR015424">
    <property type="entry name" value="PyrdxlP-dep_Trfase"/>
</dbReference>
<dbReference type="InterPro" id="IPR004839">
    <property type="entry name" value="Aminotransferase_I/II_large"/>
</dbReference>
<accession>A0AAV6VJC2</accession>
<dbReference type="SUPFAM" id="SSF53383">
    <property type="entry name" value="PLP-dependent transferases"/>
    <property type="match status" value="1"/>
</dbReference>